<keyword evidence="4" id="KW-1185">Reference proteome</keyword>
<dbReference type="EMBL" id="BMCB01000002">
    <property type="protein sequence ID" value="GGA82113.1"/>
    <property type="molecule type" value="Genomic_DNA"/>
</dbReference>
<reference evidence="4" key="3">
    <citation type="journal article" date="2019" name="Int. J. Syst. Evol. Microbiol.">
        <title>The Global Catalogue of Microorganisms (GCM) 10K type strain sequencing project: providing services to taxonomists for standard genome sequencing and annotation.</title>
        <authorList>
            <consortium name="The Broad Institute Genomics Platform"/>
            <consortium name="The Broad Institute Genome Sequencing Center for Infectious Disease"/>
            <person name="Wu L."/>
            <person name="Ma J."/>
        </authorList>
    </citation>
    <scope>NUCLEOTIDE SEQUENCE [LARGE SCALE GENOMIC DNA]</scope>
    <source>
        <strain evidence="4">CCM 4175</strain>
    </source>
</reference>
<evidence type="ECO:0000313" key="1">
    <source>
        <dbReference type="EMBL" id="GGA82113.1"/>
    </source>
</evidence>
<organism evidence="2 3">
    <name type="scientific">Staphylococcus muscae</name>
    <dbReference type="NCBI Taxonomy" id="1294"/>
    <lineage>
        <taxon>Bacteria</taxon>
        <taxon>Bacillati</taxon>
        <taxon>Bacillota</taxon>
        <taxon>Bacilli</taxon>
        <taxon>Bacillales</taxon>
        <taxon>Staphylococcaceae</taxon>
        <taxon>Staphylococcus</taxon>
    </lineage>
</organism>
<name>A0A240BU49_9STAP</name>
<dbReference type="InterPro" id="IPR022259">
    <property type="entry name" value="Acessory_Sec_prot_Asp3"/>
</dbReference>
<dbReference type="GO" id="GO:0015031">
    <property type="term" value="P:protein transport"/>
    <property type="evidence" value="ECO:0007669"/>
    <property type="project" value="InterPro"/>
</dbReference>
<evidence type="ECO:0000313" key="4">
    <source>
        <dbReference type="Proteomes" id="UP000652995"/>
    </source>
</evidence>
<reference evidence="1" key="1">
    <citation type="journal article" date="2014" name="Int. J. Syst. Evol. Microbiol.">
        <title>Complete genome of a new Firmicutes species belonging to the dominant human colonic microbiota ('Ruminococcus bicirculans') reveals two chromosomes and a selective capacity to utilize plant glucans.</title>
        <authorList>
            <consortium name="NISC Comparative Sequencing Program"/>
            <person name="Wegmann U."/>
            <person name="Louis P."/>
            <person name="Goesmann A."/>
            <person name="Henrissat B."/>
            <person name="Duncan S.H."/>
            <person name="Flint H.J."/>
        </authorList>
    </citation>
    <scope>NUCLEOTIDE SEQUENCE</scope>
    <source>
        <strain evidence="1">CCM 4175</strain>
    </source>
</reference>
<accession>A0A240BU49</accession>
<reference evidence="2 3" key="2">
    <citation type="submission" date="2017-06" db="EMBL/GenBank/DDBJ databases">
        <authorList>
            <consortium name="Pathogen Informatics"/>
        </authorList>
    </citation>
    <scope>NUCLEOTIDE SEQUENCE [LARGE SCALE GENOMIC DNA]</scope>
    <source>
        <strain evidence="2 3">NCTC13833</strain>
    </source>
</reference>
<dbReference type="EMBL" id="LT906464">
    <property type="protein sequence ID" value="SNV98583.1"/>
    <property type="molecule type" value="Genomic_DNA"/>
</dbReference>
<dbReference type="AlphaFoldDB" id="A0A240BU49"/>
<protein>
    <submittedName>
        <fullName evidence="2">Accessory Sec system protein Asp3</fullName>
    </submittedName>
</protein>
<reference evidence="1" key="4">
    <citation type="submission" date="2024-05" db="EMBL/GenBank/DDBJ databases">
        <authorList>
            <person name="Sun Q."/>
            <person name="Sedlacek I."/>
        </authorList>
    </citation>
    <scope>NUCLEOTIDE SEQUENCE</scope>
    <source>
        <strain evidence="1">CCM 4175</strain>
    </source>
</reference>
<evidence type="ECO:0000313" key="3">
    <source>
        <dbReference type="Proteomes" id="UP000243706"/>
    </source>
</evidence>
<dbReference type="NCBIfam" id="TIGR03711">
    <property type="entry name" value="acc_sec_asp3"/>
    <property type="match status" value="1"/>
</dbReference>
<dbReference type="RefSeq" id="WP_095115069.1">
    <property type="nucleotide sequence ID" value="NZ_BMCB01000002.1"/>
</dbReference>
<gene>
    <name evidence="2" type="primary">asp3_2</name>
    <name evidence="1" type="ORF">GCM10007183_02850</name>
    <name evidence="2" type="ORF">SAMEA4412661_00094</name>
</gene>
<evidence type="ECO:0000313" key="2">
    <source>
        <dbReference type="EMBL" id="SNV98583.1"/>
    </source>
</evidence>
<dbReference type="Proteomes" id="UP000243706">
    <property type="component" value="Chromosome 1"/>
</dbReference>
<dbReference type="Proteomes" id="UP000652995">
    <property type="component" value="Unassembled WGS sequence"/>
</dbReference>
<dbReference type="Pfam" id="PF15432">
    <property type="entry name" value="Sec-ASP3"/>
    <property type="match status" value="1"/>
</dbReference>
<proteinExistence type="predicted"/>
<dbReference type="OrthoDB" id="2042927at2"/>
<sequence>MYHKSHVIRWREVASDTFMYGTRLIFHEGETVFENARMPSGIVMHAWKMITDYTMEKMVPQLPILKHGQTYRFRFDYDVIPEGHLYAKMIFKRRNGTELESLIIKSKEIVVTYPTEAFTYELQLINAAVTQVHFRSIEISEYDENHRNEPELYISPIYQESAHSTVMNVVFQESDGLSRDVIAGWDNVILIEHWGYDTQDKIAHCLRPLQQGYHLNFIGYARQSNQMAYTLAAAMGETAWVTESMPEKVTTVDVRQYGRTDVFDFPMSIVTPLLQPSYQLQYLDMEQLNGGTYDETTDG</sequence>
<dbReference type="KEGG" id="smus:C7J88_07640"/>